<evidence type="ECO:0000256" key="2">
    <source>
        <dbReference type="SAM" id="MobiDB-lite"/>
    </source>
</evidence>
<sequence length="276" mass="29820">MPSLTDSGESALDSSNDDTSIKARGTSISEALTNSPKTNKASIISRMARMGQATLPLKGAIVYNPSDSEETEEELSGPGDTAPSVVSKAPIKMRQSKSQPASSAQNVMMSGGMLPQQLAVYQPTPVSLQPHQFMRADGSVTYIQSQGQLYPLVAQQAVGSQQVFPMPPTAVNTPPAISSPDSHLSVFVAETRTHNSEVRMGMSKVADKVDQVLMKLEGMRHSLPTMSGLMEPSTLLLSIQKLVSENEQLRAELVEKRGKIDLQNEKIYELLHSNQK</sequence>
<reference evidence="4 5" key="1">
    <citation type="journal article" date="2014" name="Nat. Commun.">
        <title>Molecular traces of alternative social organization in a termite genome.</title>
        <authorList>
            <person name="Terrapon N."/>
            <person name="Li C."/>
            <person name="Robertson H.M."/>
            <person name="Ji L."/>
            <person name="Meng X."/>
            <person name="Booth W."/>
            <person name="Chen Z."/>
            <person name="Childers C.P."/>
            <person name="Glastad K.M."/>
            <person name="Gokhale K."/>
            <person name="Gowin J."/>
            <person name="Gronenberg W."/>
            <person name="Hermansen R.A."/>
            <person name="Hu H."/>
            <person name="Hunt B.G."/>
            <person name="Huylmans A.K."/>
            <person name="Khalil S.M."/>
            <person name="Mitchell R.D."/>
            <person name="Munoz-Torres M.C."/>
            <person name="Mustard J.A."/>
            <person name="Pan H."/>
            <person name="Reese J.T."/>
            <person name="Scharf M.E."/>
            <person name="Sun F."/>
            <person name="Vogel H."/>
            <person name="Xiao J."/>
            <person name="Yang W."/>
            <person name="Yang Z."/>
            <person name="Yang Z."/>
            <person name="Zhou J."/>
            <person name="Zhu J."/>
            <person name="Brent C.S."/>
            <person name="Elsik C.G."/>
            <person name="Goodisman M.A."/>
            <person name="Liberles D.A."/>
            <person name="Roe R.M."/>
            <person name="Vargo E.L."/>
            <person name="Vilcinskas A."/>
            <person name="Wang J."/>
            <person name="Bornberg-Bauer E."/>
            <person name="Korb J."/>
            <person name="Zhang G."/>
            <person name="Liebig J."/>
        </authorList>
    </citation>
    <scope>NUCLEOTIDE SEQUENCE [LARGE SCALE GENOMIC DNA]</scope>
    <source>
        <tissue evidence="4">Whole organism</tissue>
    </source>
</reference>
<dbReference type="eggNOG" id="KOG4725">
    <property type="taxonomic scope" value="Eukaryota"/>
</dbReference>
<dbReference type="PANTHER" id="PTHR44927:SF1">
    <property type="entry name" value="FK506-BINDING PROTEIN 15"/>
    <property type="match status" value="1"/>
</dbReference>
<name>A0A067QP75_ZOONE</name>
<keyword evidence="5" id="KW-1185">Reference proteome</keyword>
<dbReference type="InParanoid" id="A0A067QP75"/>
<keyword evidence="1" id="KW-0175">Coiled coil</keyword>
<feature type="coiled-coil region" evidence="1">
    <location>
        <begin position="239"/>
        <end position="266"/>
    </location>
</feature>
<dbReference type="Pfam" id="PF23649">
    <property type="entry name" value="FKBP15"/>
    <property type="match status" value="1"/>
</dbReference>
<evidence type="ECO:0000259" key="3">
    <source>
        <dbReference type="Pfam" id="PF23649"/>
    </source>
</evidence>
<dbReference type="InterPro" id="IPR056598">
    <property type="entry name" value="FKBP-15_dom"/>
</dbReference>
<evidence type="ECO:0000313" key="4">
    <source>
        <dbReference type="EMBL" id="KDQ71506.1"/>
    </source>
</evidence>
<accession>A0A067QP75</accession>
<protein>
    <submittedName>
        <fullName evidence="4">FK506-binding protein 15</fullName>
    </submittedName>
</protein>
<evidence type="ECO:0000313" key="5">
    <source>
        <dbReference type="Proteomes" id="UP000027135"/>
    </source>
</evidence>
<feature type="region of interest" description="Disordered" evidence="2">
    <location>
        <begin position="66"/>
        <end position="85"/>
    </location>
</feature>
<proteinExistence type="predicted"/>
<feature type="compositionally biased region" description="Polar residues" evidence="2">
    <location>
        <begin position="1"/>
        <end position="18"/>
    </location>
</feature>
<feature type="region of interest" description="Disordered" evidence="2">
    <location>
        <begin position="1"/>
        <end position="40"/>
    </location>
</feature>
<feature type="domain" description="FK506-binding protein 15-like" evidence="3">
    <location>
        <begin position="230"/>
        <end position="276"/>
    </location>
</feature>
<dbReference type="AlphaFoldDB" id="A0A067QP75"/>
<dbReference type="PANTHER" id="PTHR44927">
    <property type="entry name" value="FK506-BINDING PROTEIN 15"/>
    <property type="match status" value="1"/>
</dbReference>
<organism evidence="4 5">
    <name type="scientific">Zootermopsis nevadensis</name>
    <name type="common">Dampwood termite</name>
    <dbReference type="NCBI Taxonomy" id="136037"/>
    <lineage>
        <taxon>Eukaryota</taxon>
        <taxon>Metazoa</taxon>
        <taxon>Ecdysozoa</taxon>
        <taxon>Arthropoda</taxon>
        <taxon>Hexapoda</taxon>
        <taxon>Insecta</taxon>
        <taxon>Pterygota</taxon>
        <taxon>Neoptera</taxon>
        <taxon>Polyneoptera</taxon>
        <taxon>Dictyoptera</taxon>
        <taxon>Blattodea</taxon>
        <taxon>Blattoidea</taxon>
        <taxon>Termitoidae</taxon>
        <taxon>Termopsidae</taxon>
        <taxon>Zootermopsis</taxon>
    </lineage>
</organism>
<gene>
    <name evidence="4" type="ORF">L798_11869</name>
</gene>
<dbReference type="EMBL" id="KK853918">
    <property type="protein sequence ID" value="KDQ71506.1"/>
    <property type="molecule type" value="Genomic_DNA"/>
</dbReference>
<feature type="compositionally biased region" description="Polar residues" evidence="2">
    <location>
        <begin position="26"/>
        <end position="40"/>
    </location>
</feature>
<dbReference type="Proteomes" id="UP000027135">
    <property type="component" value="Unassembled WGS sequence"/>
</dbReference>
<evidence type="ECO:0000256" key="1">
    <source>
        <dbReference type="SAM" id="Coils"/>
    </source>
</evidence>
<dbReference type="STRING" id="136037.A0A067QP75"/>